<dbReference type="NCBIfam" id="TIGR00229">
    <property type="entry name" value="sensory_box"/>
    <property type="match status" value="1"/>
</dbReference>
<dbReference type="InterPro" id="IPR000014">
    <property type="entry name" value="PAS"/>
</dbReference>
<comment type="caution">
    <text evidence="2">The sequence shown here is derived from an EMBL/GenBank/DDBJ whole genome shotgun (WGS) entry which is preliminary data.</text>
</comment>
<dbReference type="Pfam" id="PF13426">
    <property type="entry name" value="PAS_9"/>
    <property type="match status" value="1"/>
</dbReference>
<dbReference type="AlphaFoldDB" id="A0A1Z5KC48"/>
<feature type="domain" description="PAS" evidence="1">
    <location>
        <begin position="119"/>
        <end position="192"/>
    </location>
</feature>
<dbReference type="OrthoDB" id="198984at2759"/>
<accession>A0A1Z5KC48</accession>
<reference evidence="2 3" key="1">
    <citation type="journal article" date="2015" name="Plant Cell">
        <title>Oil accumulation by the oleaginous diatom Fistulifera solaris as revealed by the genome and transcriptome.</title>
        <authorList>
            <person name="Tanaka T."/>
            <person name="Maeda Y."/>
            <person name="Veluchamy A."/>
            <person name="Tanaka M."/>
            <person name="Abida H."/>
            <person name="Marechal E."/>
            <person name="Bowler C."/>
            <person name="Muto M."/>
            <person name="Sunaga Y."/>
            <person name="Tanaka M."/>
            <person name="Yoshino T."/>
            <person name="Taniguchi T."/>
            <person name="Fukuda Y."/>
            <person name="Nemoto M."/>
            <person name="Matsumoto M."/>
            <person name="Wong P.S."/>
            <person name="Aburatani S."/>
            <person name="Fujibuchi W."/>
        </authorList>
    </citation>
    <scope>NUCLEOTIDE SEQUENCE [LARGE SCALE GENOMIC DNA]</scope>
    <source>
        <strain evidence="2 3">JPCC DA0580</strain>
    </source>
</reference>
<dbReference type="InParanoid" id="A0A1Z5KC48"/>
<evidence type="ECO:0000259" key="1">
    <source>
        <dbReference type="PROSITE" id="PS50112"/>
    </source>
</evidence>
<keyword evidence="3" id="KW-1185">Reference proteome</keyword>
<dbReference type="Gene3D" id="3.30.450.20">
    <property type="entry name" value="PAS domain"/>
    <property type="match status" value="1"/>
</dbReference>
<dbReference type="PROSITE" id="PS50112">
    <property type="entry name" value="PAS"/>
    <property type="match status" value="1"/>
</dbReference>
<name>A0A1Z5KC48_FISSO</name>
<evidence type="ECO:0000313" key="3">
    <source>
        <dbReference type="Proteomes" id="UP000198406"/>
    </source>
</evidence>
<organism evidence="2 3">
    <name type="scientific">Fistulifera solaris</name>
    <name type="common">Oleaginous diatom</name>
    <dbReference type="NCBI Taxonomy" id="1519565"/>
    <lineage>
        <taxon>Eukaryota</taxon>
        <taxon>Sar</taxon>
        <taxon>Stramenopiles</taxon>
        <taxon>Ochrophyta</taxon>
        <taxon>Bacillariophyta</taxon>
        <taxon>Bacillariophyceae</taxon>
        <taxon>Bacillariophycidae</taxon>
        <taxon>Naviculales</taxon>
        <taxon>Naviculaceae</taxon>
        <taxon>Fistulifera</taxon>
    </lineage>
</organism>
<sequence>MNRLAPLRSLRRLAASSEASWSKQMSFASPESDFAAASLPSPSHTTATTRALSAWSGQLTFASAESDFTQSNMMKDISPSRSLSTSSLGQLWSQTLSFASPESDFTTSWFQSTESSPRLPQTLAEALMEEKRAVVVTTAASPHKIVHVNAAWEGLCGYSRSEALDRTLSLIQGPDTNSQLASSTVQKVLSQQQVHDAYLVNYAKDGRRFINHLSMGLLSLEGENNFMVGVLEEVQAEDVPLRMVSY</sequence>
<evidence type="ECO:0000313" key="2">
    <source>
        <dbReference type="EMBL" id="GAX23843.1"/>
    </source>
</evidence>
<proteinExistence type="predicted"/>
<dbReference type="CDD" id="cd00130">
    <property type="entry name" value="PAS"/>
    <property type="match status" value="1"/>
</dbReference>
<dbReference type="EMBL" id="BDSP01000204">
    <property type="protein sequence ID" value="GAX23843.1"/>
    <property type="molecule type" value="Genomic_DNA"/>
</dbReference>
<protein>
    <recommendedName>
        <fullName evidence="1">PAS domain-containing protein</fullName>
    </recommendedName>
</protein>
<dbReference type="Proteomes" id="UP000198406">
    <property type="component" value="Unassembled WGS sequence"/>
</dbReference>
<dbReference type="InterPro" id="IPR035965">
    <property type="entry name" value="PAS-like_dom_sf"/>
</dbReference>
<dbReference type="SUPFAM" id="SSF55785">
    <property type="entry name" value="PYP-like sensor domain (PAS domain)"/>
    <property type="match status" value="1"/>
</dbReference>
<gene>
    <name evidence="2" type="ORF">FisN_20Hh047</name>
</gene>